<dbReference type="GeneID" id="36597406"/>
<dbReference type="EMBL" id="KZ680207">
    <property type="protein sequence ID" value="PTB70569.1"/>
    <property type="molecule type" value="Genomic_DNA"/>
</dbReference>
<evidence type="ECO:0000313" key="1">
    <source>
        <dbReference type="EMBL" id="PTB70569.1"/>
    </source>
</evidence>
<accession>A0A2T4BMS9</accession>
<keyword evidence="2" id="KW-1185">Reference proteome</keyword>
<sequence>MPGMDRYAAESRRLQSMSMPFLNEELMKGPPRFRGKDLRDPRLRRSTLDPKTIVFESRLGGGSDGFVWKVRFGDEGPFALKVFWDQVPPHEPGSYYSMQRECQNAAVFQMMEASLEVDPVLVYDHPMGKKEAIENYFSFCEENCCPNLIPTTTKPVPLPGATYISALPRLARCYGWLKLRKDLWTGLPDDMQASHEDPSKVKKLMSSHMDCIGVVYELIEDGENDAAAIEEVDRFLWQAGFAFTIAPNLKDWKNGIMIDHAGIVHVRGYGWNEDDYMKRSVEEMLAELDDGRDSHDDDEPLVSE</sequence>
<proteinExistence type="predicted"/>
<protein>
    <submittedName>
        <fullName evidence="1">Uncharacterized protein</fullName>
    </submittedName>
</protein>
<gene>
    <name evidence="1" type="ORF">BBK36DRAFT_1107732</name>
</gene>
<evidence type="ECO:0000313" key="2">
    <source>
        <dbReference type="Proteomes" id="UP000241546"/>
    </source>
</evidence>
<dbReference type="RefSeq" id="XP_024753889.1">
    <property type="nucleotide sequence ID" value="XM_024889287.1"/>
</dbReference>
<name>A0A2T4BMS9_9HYPO</name>
<organism evidence="1 2">
    <name type="scientific">Trichoderma citrinoviride</name>
    <dbReference type="NCBI Taxonomy" id="58853"/>
    <lineage>
        <taxon>Eukaryota</taxon>
        <taxon>Fungi</taxon>
        <taxon>Dikarya</taxon>
        <taxon>Ascomycota</taxon>
        <taxon>Pezizomycotina</taxon>
        <taxon>Sordariomycetes</taxon>
        <taxon>Hypocreomycetidae</taxon>
        <taxon>Hypocreales</taxon>
        <taxon>Hypocreaceae</taxon>
        <taxon>Trichoderma</taxon>
    </lineage>
</organism>
<dbReference type="AlphaFoldDB" id="A0A2T4BMS9"/>
<dbReference type="Proteomes" id="UP000241546">
    <property type="component" value="Unassembled WGS sequence"/>
</dbReference>
<dbReference type="OrthoDB" id="4633509at2759"/>
<reference evidence="2" key="1">
    <citation type="submission" date="2016-07" db="EMBL/GenBank/DDBJ databases">
        <title>Multiple horizontal gene transfer events from other fungi enriched the ability of initially mycotrophic Trichoderma (Ascomycota) to feed on dead plant biomass.</title>
        <authorList>
            <consortium name="DOE Joint Genome Institute"/>
            <person name="Atanasova L."/>
            <person name="Chenthamara K."/>
            <person name="Zhang J."/>
            <person name="Grujic M."/>
            <person name="Henrissat B."/>
            <person name="Kuo A."/>
            <person name="Aerts A."/>
            <person name="Salamov A."/>
            <person name="Lipzen A."/>
            <person name="Labutti K."/>
            <person name="Barry K."/>
            <person name="Miao Y."/>
            <person name="Rahimi M.J."/>
            <person name="Shen Q."/>
            <person name="Grigoriev I.V."/>
            <person name="Kubicek C.P."/>
            <person name="Druzhinina I.S."/>
        </authorList>
    </citation>
    <scope>NUCLEOTIDE SEQUENCE [LARGE SCALE GENOMIC DNA]</scope>
    <source>
        <strain evidence="2">TUCIM 6016</strain>
    </source>
</reference>